<dbReference type="Gene3D" id="3.55.50.30">
    <property type="match status" value="1"/>
</dbReference>
<reference evidence="4 5" key="1">
    <citation type="submission" date="2019-02" db="EMBL/GenBank/DDBJ databases">
        <title>Genomic Encyclopedia of Type Strains, Phase IV (KMG-IV): sequencing the most valuable type-strain genomes for metagenomic binning, comparative biology and taxonomic classification.</title>
        <authorList>
            <person name="Goeker M."/>
        </authorList>
    </citation>
    <scope>NUCLEOTIDE SEQUENCE [LARGE SCALE GENOMIC DNA]</scope>
    <source>
        <strain evidence="4 5">DSM 18116</strain>
    </source>
</reference>
<dbReference type="PANTHER" id="PTHR30273:SF2">
    <property type="entry name" value="PROTEIN FECR"/>
    <property type="match status" value="1"/>
</dbReference>
<evidence type="ECO:0000256" key="1">
    <source>
        <dbReference type="SAM" id="Phobius"/>
    </source>
</evidence>
<protein>
    <submittedName>
        <fullName evidence="4">FecR family protein</fullName>
    </submittedName>
</protein>
<keyword evidence="5" id="KW-1185">Reference proteome</keyword>
<dbReference type="EMBL" id="SGXA01000002">
    <property type="protein sequence ID" value="RZS70741.1"/>
    <property type="molecule type" value="Genomic_DNA"/>
</dbReference>
<dbReference type="PANTHER" id="PTHR30273">
    <property type="entry name" value="PERIPLASMIC SIGNAL SENSOR AND SIGMA FACTOR ACTIVATOR FECR-RELATED"/>
    <property type="match status" value="1"/>
</dbReference>
<gene>
    <name evidence="4" type="ORF">EV199_2634</name>
</gene>
<dbReference type="InterPro" id="IPR032508">
    <property type="entry name" value="FecR_C"/>
</dbReference>
<proteinExistence type="predicted"/>
<keyword evidence="1" id="KW-1133">Transmembrane helix</keyword>
<organism evidence="4 5">
    <name type="scientific">Pseudobacter ginsenosidimutans</name>
    <dbReference type="NCBI Taxonomy" id="661488"/>
    <lineage>
        <taxon>Bacteria</taxon>
        <taxon>Pseudomonadati</taxon>
        <taxon>Bacteroidota</taxon>
        <taxon>Chitinophagia</taxon>
        <taxon>Chitinophagales</taxon>
        <taxon>Chitinophagaceae</taxon>
        <taxon>Pseudobacter</taxon>
    </lineage>
</organism>
<dbReference type="GO" id="GO:0016989">
    <property type="term" value="F:sigma factor antagonist activity"/>
    <property type="evidence" value="ECO:0007669"/>
    <property type="project" value="TreeGrafter"/>
</dbReference>
<evidence type="ECO:0000313" key="4">
    <source>
        <dbReference type="EMBL" id="RZS70741.1"/>
    </source>
</evidence>
<evidence type="ECO:0000259" key="2">
    <source>
        <dbReference type="Pfam" id="PF04773"/>
    </source>
</evidence>
<feature type="transmembrane region" description="Helical" evidence="1">
    <location>
        <begin position="106"/>
        <end position="125"/>
    </location>
</feature>
<evidence type="ECO:0000313" key="5">
    <source>
        <dbReference type="Proteomes" id="UP000293874"/>
    </source>
</evidence>
<accession>A0A4V2F0N4</accession>
<feature type="domain" description="Protein FecR C-terminal" evidence="3">
    <location>
        <begin position="360"/>
        <end position="426"/>
    </location>
</feature>
<feature type="domain" description="FecR protein" evidence="2">
    <location>
        <begin position="202"/>
        <end position="298"/>
    </location>
</feature>
<name>A0A4V2F0N4_9BACT</name>
<keyword evidence="1" id="KW-0472">Membrane</keyword>
<dbReference type="Gene3D" id="2.60.120.1440">
    <property type="match status" value="1"/>
</dbReference>
<evidence type="ECO:0000259" key="3">
    <source>
        <dbReference type="Pfam" id="PF16344"/>
    </source>
</evidence>
<dbReference type="Pfam" id="PF16344">
    <property type="entry name" value="FecR_C"/>
    <property type="match status" value="1"/>
</dbReference>
<keyword evidence="1" id="KW-0812">Transmembrane</keyword>
<sequence>MVGFDHPVVEYNSMTTVDQIADILLRHLQGTLSDAEQEQLRQWLSVSAQRRHFFAQLDDEEKLREQLLLFIPETEAATEDAIFAKINAIRHQEEEAKVIPLRKRGWIRYAAAAVILVGGVSYFWITGSKDQPSQPKPALAKTEILPGTTGAVLTLADGRQVILDSAGNGLIATESGTAVVLENGKLLYGANDEGTGKTSFNTMTTPKGRQFQLILPDGTKVWLNANSSIRYPVEFAGHERKVYIAGEAYFEVAKDMRRPFFVNVNNIADVEVLGTEFNVNAYDNEKLIRTTLINGSVRVAALETEPRTDGRLNELILKPGQEAQVANITAAQKQRQGKNPISLSDEVDIEKVTAWKNGFFNFENADIGEVMRQLERWYDIEVVYENSVPDIDFVGEIGRNFPLKDVLDFLQRAEVSFRLEEGRRLVVLNK</sequence>
<dbReference type="Proteomes" id="UP000293874">
    <property type="component" value="Unassembled WGS sequence"/>
</dbReference>
<dbReference type="InterPro" id="IPR006860">
    <property type="entry name" value="FecR"/>
</dbReference>
<dbReference type="Pfam" id="PF04773">
    <property type="entry name" value="FecR"/>
    <property type="match status" value="1"/>
</dbReference>
<comment type="caution">
    <text evidence="4">The sequence shown here is derived from an EMBL/GenBank/DDBJ whole genome shotgun (WGS) entry which is preliminary data.</text>
</comment>
<dbReference type="AlphaFoldDB" id="A0A4V2F0N4"/>
<dbReference type="FunFam" id="2.60.120.1440:FF:000001">
    <property type="entry name" value="Putative anti-sigma factor"/>
    <property type="match status" value="1"/>
</dbReference>
<dbReference type="InterPro" id="IPR012373">
    <property type="entry name" value="Ferrdict_sens_TM"/>
</dbReference>